<organism evidence="2 3">
    <name type="scientific">Enteractinococcus helveticum</name>
    <dbReference type="NCBI Taxonomy" id="1837282"/>
    <lineage>
        <taxon>Bacteria</taxon>
        <taxon>Bacillati</taxon>
        <taxon>Actinomycetota</taxon>
        <taxon>Actinomycetes</taxon>
        <taxon>Micrococcales</taxon>
        <taxon>Micrococcaceae</taxon>
    </lineage>
</organism>
<keyword evidence="3" id="KW-1185">Reference proteome</keyword>
<dbReference type="AlphaFoldDB" id="A0A1B7LYP6"/>
<feature type="compositionally biased region" description="Basic and acidic residues" evidence="1">
    <location>
        <begin position="39"/>
        <end position="51"/>
    </location>
</feature>
<comment type="caution">
    <text evidence="2">The sequence shown here is derived from an EMBL/GenBank/DDBJ whole genome shotgun (WGS) entry which is preliminary data.</text>
</comment>
<evidence type="ECO:0000313" key="3">
    <source>
        <dbReference type="Proteomes" id="UP000078292"/>
    </source>
</evidence>
<proteinExistence type="predicted"/>
<sequence length="95" mass="10800">MTEYDPEKYYDDDEQDLEEPQDGRDSQPPEEGSSDDPEALDKHDPLRKHDPILVQTNTGSTIIGEAAEPTDDEALDEERIIDDVTELDDDLDEPR</sequence>
<feature type="region of interest" description="Disordered" evidence="1">
    <location>
        <begin position="1"/>
        <end position="95"/>
    </location>
</feature>
<accession>A0A1B7LYP6</accession>
<name>A0A1B7LYP6_9MICC</name>
<feature type="compositionally biased region" description="Acidic residues" evidence="1">
    <location>
        <begin position="83"/>
        <end position="95"/>
    </location>
</feature>
<dbReference type="RefSeq" id="WP_043058055.1">
    <property type="nucleotide sequence ID" value="NZ_LXEY01000019.1"/>
</dbReference>
<protein>
    <submittedName>
        <fullName evidence="2">Uncharacterized protein</fullName>
    </submittedName>
</protein>
<gene>
    <name evidence="2" type="ORF">A6F49_11100</name>
</gene>
<reference evidence="2 3" key="1">
    <citation type="submission" date="2016-04" db="EMBL/GenBank/DDBJ databases">
        <title>First whole genome shotgun sequence of the bacterium Enteractinococcus sp. strain UASWS1574.</title>
        <authorList>
            <person name="Crovadore J."/>
            <person name="Chablais R."/>
            <person name="Lefort F."/>
        </authorList>
    </citation>
    <scope>NUCLEOTIDE SEQUENCE [LARGE SCALE GENOMIC DNA]</scope>
    <source>
        <strain evidence="2 3">UASWS1574</strain>
    </source>
</reference>
<dbReference type="EMBL" id="LXEY01000019">
    <property type="protein sequence ID" value="OAV60503.1"/>
    <property type="molecule type" value="Genomic_DNA"/>
</dbReference>
<dbReference type="OrthoDB" id="4954967at2"/>
<evidence type="ECO:0000256" key="1">
    <source>
        <dbReference type="SAM" id="MobiDB-lite"/>
    </source>
</evidence>
<feature type="compositionally biased region" description="Acidic residues" evidence="1">
    <location>
        <begin position="10"/>
        <end position="20"/>
    </location>
</feature>
<evidence type="ECO:0000313" key="2">
    <source>
        <dbReference type="EMBL" id="OAV60503.1"/>
    </source>
</evidence>
<dbReference type="Proteomes" id="UP000078292">
    <property type="component" value="Unassembled WGS sequence"/>
</dbReference>